<dbReference type="Gene3D" id="3.50.50.60">
    <property type="entry name" value="FAD/NAD(P)-binding domain"/>
    <property type="match status" value="2"/>
</dbReference>
<evidence type="ECO:0000256" key="5">
    <source>
        <dbReference type="SAM" id="SignalP"/>
    </source>
</evidence>
<dbReference type="InterPro" id="IPR020946">
    <property type="entry name" value="Flavin_mOase-like"/>
</dbReference>
<comment type="caution">
    <text evidence="6">The sequence shown here is derived from an EMBL/GenBank/DDBJ whole genome shotgun (WGS) entry which is preliminary data.</text>
</comment>
<accession>A0ABR1K136</accession>
<proteinExistence type="inferred from homology"/>
<dbReference type="EMBL" id="JBANRG010000002">
    <property type="protein sequence ID" value="KAK7470242.1"/>
    <property type="molecule type" value="Genomic_DNA"/>
</dbReference>
<keyword evidence="4" id="KW-0560">Oxidoreductase</keyword>
<keyword evidence="5" id="KW-0732">Signal</keyword>
<comment type="similarity">
    <text evidence="1">Belongs to the FMO family.</text>
</comment>
<dbReference type="Pfam" id="PF13450">
    <property type="entry name" value="NAD_binding_8"/>
    <property type="match status" value="1"/>
</dbReference>
<protein>
    <recommendedName>
        <fullName evidence="8">FAD/NAD(P)-binding domain-containing protein</fullName>
    </recommendedName>
</protein>
<evidence type="ECO:0000256" key="4">
    <source>
        <dbReference type="ARBA" id="ARBA00023002"/>
    </source>
</evidence>
<evidence type="ECO:0000256" key="1">
    <source>
        <dbReference type="ARBA" id="ARBA00009183"/>
    </source>
</evidence>
<dbReference type="PROSITE" id="PS51257">
    <property type="entry name" value="PROKAR_LIPOPROTEIN"/>
    <property type="match status" value="1"/>
</dbReference>
<organism evidence="6 7">
    <name type="scientific">Marasmiellus scandens</name>
    <dbReference type="NCBI Taxonomy" id="2682957"/>
    <lineage>
        <taxon>Eukaryota</taxon>
        <taxon>Fungi</taxon>
        <taxon>Dikarya</taxon>
        <taxon>Basidiomycota</taxon>
        <taxon>Agaricomycotina</taxon>
        <taxon>Agaricomycetes</taxon>
        <taxon>Agaricomycetidae</taxon>
        <taxon>Agaricales</taxon>
        <taxon>Marasmiineae</taxon>
        <taxon>Omphalotaceae</taxon>
        <taxon>Marasmiellus</taxon>
    </lineage>
</organism>
<evidence type="ECO:0000313" key="7">
    <source>
        <dbReference type="Proteomes" id="UP001498398"/>
    </source>
</evidence>
<keyword evidence="3" id="KW-0274">FAD</keyword>
<evidence type="ECO:0000256" key="2">
    <source>
        <dbReference type="ARBA" id="ARBA00022630"/>
    </source>
</evidence>
<keyword evidence="7" id="KW-1185">Reference proteome</keyword>
<dbReference type="InterPro" id="IPR036188">
    <property type="entry name" value="FAD/NAD-bd_sf"/>
</dbReference>
<name>A0ABR1K136_9AGAR</name>
<keyword evidence="2" id="KW-0285">Flavoprotein</keyword>
<evidence type="ECO:0000256" key="3">
    <source>
        <dbReference type="ARBA" id="ARBA00022827"/>
    </source>
</evidence>
<reference evidence="6 7" key="1">
    <citation type="submission" date="2024-01" db="EMBL/GenBank/DDBJ databases">
        <title>A draft genome for the cacao thread blight pathogen Marasmiellus scandens.</title>
        <authorList>
            <person name="Baruah I.K."/>
            <person name="Leung J."/>
            <person name="Bukari Y."/>
            <person name="Amoako-Attah I."/>
            <person name="Meinhardt L.W."/>
            <person name="Bailey B.A."/>
            <person name="Cohen S.P."/>
        </authorList>
    </citation>
    <scope>NUCLEOTIDE SEQUENCE [LARGE SCALE GENOMIC DNA]</scope>
    <source>
        <strain evidence="6 7">GH-19</strain>
    </source>
</reference>
<dbReference type="PANTHER" id="PTHR23023">
    <property type="entry name" value="DIMETHYLANILINE MONOOXYGENASE"/>
    <property type="match status" value="1"/>
</dbReference>
<dbReference type="SUPFAM" id="SSF51905">
    <property type="entry name" value="FAD/NAD(P)-binding domain"/>
    <property type="match status" value="2"/>
</dbReference>
<feature type="signal peptide" evidence="5">
    <location>
        <begin position="1"/>
        <end position="22"/>
    </location>
</feature>
<dbReference type="Pfam" id="PF00743">
    <property type="entry name" value="FMO-like"/>
    <property type="match status" value="1"/>
</dbReference>
<dbReference type="InterPro" id="IPR050346">
    <property type="entry name" value="FMO-like"/>
</dbReference>
<evidence type="ECO:0008006" key="8">
    <source>
        <dbReference type="Google" id="ProtNLM"/>
    </source>
</evidence>
<sequence length="592" mass="66831">MRLTGPTFAFALSLSSACFVSARQQPFILDHDFPTREDPFYEFKWPVHKVGIIGAGVGGLITYRSLAQAGYDVRLYERDHHPGGVWHYTEETPLDAPVPNVDVIAADYTPSLPPNGTILPYEEVHDNVDENWLTAQRKAHRLPKPVWASLKSNAPHVDQQIPELHWPEDLPWEISAKQLQAYVRAFASYHGLNTNDENPNVFYNTRVELVEKRYVDGQHRGWTMTLKELVQTGSQSYKVKWWTEDFDAIAIATGRYNSPSISPISGLADWNQEFPGNIHHSRQYRRPEEFRDKSVLIIGAASSGAEIAAELNTHASKVYLSTRPDTDPHPHYPLELFIPFIPKNTTMISEIKSFNPLGSATKMNEGVIELVNGTKITGVDRIIVCTGFRYTYPFLPQYLNPSLRGNETASQGPQPLVTDGSHVRSLHLDLFYIEEPTLAFININGGMQSFVYAEYLAAAAASVWKGHAKLPKQDEMWSLYAKRLEDFGGVFEKHWLFLGSGEADARMRYFVAWVNEAAVKYGGRQINGPSKAAQEMLAIWSKARFGTSVFNEVTEIPSGLVGKGAWQVWQDMGLTEQEMRARALDLMYIDHW</sequence>
<dbReference type="Proteomes" id="UP001498398">
    <property type="component" value="Unassembled WGS sequence"/>
</dbReference>
<evidence type="ECO:0000313" key="6">
    <source>
        <dbReference type="EMBL" id="KAK7470242.1"/>
    </source>
</evidence>
<gene>
    <name evidence="6" type="ORF">VKT23_001677</name>
</gene>
<feature type="chain" id="PRO_5045318786" description="FAD/NAD(P)-binding domain-containing protein" evidence="5">
    <location>
        <begin position="23"/>
        <end position="592"/>
    </location>
</feature>